<keyword evidence="3" id="KW-1185">Reference proteome</keyword>
<comment type="caution">
    <text evidence="2">The sequence shown here is derived from an EMBL/GenBank/DDBJ whole genome shotgun (WGS) entry which is preliminary data.</text>
</comment>
<dbReference type="EMBL" id="JABTTQ020002990">
    <property type="protein sequence ID" value="KAK6120845.1"/>
    <property type="molecule type" value="Genomic_DNA"/>
</dbReference>
<name>A0ABR0UE75_REHGL</name>
<protein>
    <recommendedName>
        <fullName evidence="1">Ycf2 N-terminal domain-containing protein</fullName>
    </recommendedName>
</protein>
<dbReference type="Proteomes" id="UP001318860">
    <property type="component" value="Unassembled WGS sequence"/>
</dbReference>
<feature type="domain" description="Ycf2 N-terminal" evidence="1">
    <location>
        <begin position="13"/>
        <end position="90"/>
    </location>
</feature>
<organism evidence="2 3">
    <name type="scientific">Rehmannia glutinosa</name>
    <name type="common">Chinese foxglove</name>
    <dbReference type="NCBI Taxonomy" id="99300"/>
    <lineage>
        <taxon>Eukaryota</taxon>
        <taxon>Viridiplantae</taxon>
        <taxon>Streptophyta</taxon>
        <taxon>Embryophyta</taxon>
        <taxon>Tracheophyta</taxon>
        <taxon>Spermatophyta</taxon>
        <taxon>Magnoliopsida</taxon>
        <taxon>eudicotyledons</taxon>
        <taxon>Gunneridae</taxon>
        <taxon>Pentapetalae</taxon>
        <taxon>asterids</taxon>
        <taxon>lamiids</taxon>
        <taxon>Lamiales</taxon>
        <taxon>Orobanchaceae</taxon>
        <taxon>Rehmannieae</taxon>
        <taxon>Rehmannia</taxon>
    </lineage>
</organism>
<reference evidence="2 3" key="1">
    <citation type="journal article" date="2021" name="Comput. Struct. Biotechnol. J.">
        <title>De novo genome assembly of the potent medicinal plant Rehmannia glutinosa using nanopore technology.</title>
        <authorList>
            <person name="Ma L."/>
            <person name="Dong C."/>
            <person name="Song C."/>
            <person name="Wang X."/>
            <person name="Zheng X."/>
            <person name="Niu Y."/>
            <person name="Chen S."/>
            <person name="Feng W."/>
        </authorList>
    </citation>
    <scope>NUCLEOTIDE SEQUENCE [LARGE SCALE GENOMIC DNA]</scope>
    <source>
        <strain evidence="2">DH-2019</strain>
    </source>
</reference>
<dbReference type="InterPro" id="IPR056777">
    <property type="entry name" value="Ycf2_N"/>
</dbReference>
<dbReference type="Pfam" id="PF05695">
    <property type="entry name" value="Ycf2"/>
    <property type="match status" value="1"/>
</dbReference>
<gene>
    <name evidence="2" type="ORF">DH2020_045410</name>
</gene>
<accession>A0ABR0UE75</accession>
<evidence type="ECO:0000259" key="1">
    <source>
        <dbReference type="Pfam" id="PF05695"/>
    </source>
</evidence>
<evidence type="ECO:0000313" key="2">
    <source>
        <dbReference type="EMBL" id="KAK6120845.1"/>
    </source>
</evidence>
<proteinExistence type="predicted"/>
<evidence type="ECO:0000313" key="3">
    <source>
        <dbReference type="Proteomes" id="UP001318860"/>
    </source>
</evidence>
<sequence>MPNLSRVRGGGGSWIEKKRILVVRYLMKPFFGIEILFKEKDIKYLEFRFVYYMDDPIRKDHDWELFDRLSLRKRRNRINLNSGPLFEILYTGGPFPSFVAKYQLYLPRLSQHHRRITRLWDHFESLNQEEEDQYGRKYKEMGHFFCVLRIVICMGDKSLVKVMGKIGEWESENQRNNTPRCTTAEFEVTWMTVRPLVPTTTASCGGGGWTARWESERPREKIKAKFGPQKCRCFIHIPQQSNGRWLRGKHNPRRVDGKTLSTILVFLNRTPTVENNLVAENEEKIKQEYSCSWKGVDPDDTSSKKVPCKIAPVAPTAGAAGSGSATCSVAADPIEGSFSALGLPRCLLGDCLWKSLDKQFKAYFNIKNAFFQVIESNDKGKKKGKLFRFTNSRSQHLHFNGIRFTSNTSQEPKNELKTLNQKHYLCVWGSSFDLTETHLLSNSTSTTQFSMLLHIGNVPCIWFLKEMCSAVFLPNAMLFRR</sequence>